<sequence>MGVLDESEIDEGRRSKEEYKNEDDDDDGDEEEDVDFNPFLKGTPSPEASSSLSSEVEGFDGNSSKKVGEEVRNYSVGDSEHGEGVVMQAAVSSSEPENGNVDEKGNGLSEKNVGNVNDDQAEEEEDNEEEEVDAICKRTRARYSLASFTLDELETFLQETDDEDDLLRNVDDEEEYKKFLAAVLLGGDGDGQLGQENERVDEEEDEENDADFEIELEELLESDVDEVARDNDQKVEYGRGGRRPETRQNRRQRASAQYEKKLLEQAKRPLRPLLPVHPSGAAAYFPIINGKAMSAEIAPSCKFSSAEDGLINGFTSRQIGQLHCLIHEHVQLLVQVFSLCIVDSSRKHIASQIQGLILEMIQKRNEVVACRNVAYPDICFSRSSMCPSVADELQTTNQTQCTRDPYPIFRTEVSASQNISSSEGRQDLVSDGQIVSSQTASPLWMPSIRCPIMSIMDVAPLNLAGEYMEDVYNAVQVYRQHHANCSFDAKYEREPLFNLPYRPSLAETIAEFPRENTSISPAATAVPPVVGEQIPKKTLAASIVERAKKQSVALVPKHISKLAHRFLPLFSPALFPHKPPPVAVANRILFTDSEDELLALGIMEYNSDWRAIQQRFLPCKSNHQIFIRQKNRCSSKAPENPIKAVKRIKTSPLSAEEIERIREGLKVFKLDWTSVWKYVVPYRDPSLLRRQWRIALGTQRSYKVDDAKREKRRIYELNRRKRKIADSANWQPLSEKEDNLVDGNTGENHSEDDYADDVNEASVHQGFLADWRPGASSLILNEHPCFDIRAKGPPMNPISANSQLEEQPKEYGSGKAQSPSDGIHVFPHASLYQHPHTTSLPTHVRHLAPNNMQLNHQVLHSSSNTPKSQIYLLPYRTRRTGRARLVKLAPELPPVNLPPSVRVIPQSDFKNNQSGVSMKIPATRGSGDAGRESIVPEVCHVGNSKVTKSVKINGDRSNQGKENVTNSCSAESAFVQDTGFTEERGPDLETQMHPLLFQASEHGHRPYYPSSCSTGGSHSFSFFSGSQPQLNLSLFQGQQQVAHAVQSVSMSSKAAEFGSASYGIDFHPLLQRTDDENGELLTTFSIPHNAHTGNQFDAAQNKSFSAAPRPSSPTEKANELDLDIHLSSISTNGKGRESRDTGSSTQPRSTVINSEIATVTHKLSSPHHYCNDNSPTVPSNPVPGANASALPSNNLCRSHMDDIGDQSHPEIVMEQEELSDSDEEIEEHVEFECEEMADSDGDASSNCEPISEMQDKEVSSCAAEKVTTNKDFDQRCEPGGPFHSSTSILKRSNPFLKLSLMSPAKDAGSVSWLSLDSCATIGLPSMKANPEGCTINEVPTAQSLASCSPNKDNKKTVASPELVANQKDDVGMSQQLSLGPLAVSAVRKPRKRA</sequence>
<protein>
    <recommendedName>
        <fullName evidence="5">Myb-like domain-containing protein</fullName>
    </recommendedName>
</protein>
<dbReference type="GO" id="GO:0005634">
    <property type="term" value="C:nucleus"/>
    <property type="evidence" value="ECO:0007669"/>
    <property type="project" value="TreeGrafter"/>
</dbReference>
<feature type="region of interest" description="Disordered" evidence="4">
    <location>
        <begin position="904"/>
        <end position="930"/>
    </location>
</feature>
<evidence type="ECO:0000256" key="3">
    <source>
        <dbReference type="ARBA" id="ARBA00023242"/>
    </source>
</evidence>
<feature type="compositionally biased region" description="Basic and acidic residues" evidence="4">
    <location>
        <begin position="226"/>
        <end position="248"/>
    </location>
</feature>
<dbReference type="GO" id="GO:0003712">
    <property type="term" value="F:transcription coregulator activity"/>
    <property type="evidence" value="ECO:0007669"/>
    <property type="project" value="TreeGrafter"/>
</dbReference>
<feature type="domain" description="Myb-like" evidence="5">
    <location>
        <begin position="586"/>
        <end position="635"/>
    </location>
</feature>
<accession>A0A2P2KD93</accession>
<feature type="domain" description="Myb-like" evidence="5">
    <location>
        <begin position="649"/>
        <end position="698"/>
    </location>
</feature>
<feature type="region of interest" description="Disordered" evidence="4">
    <location>
        <begin position="792"/>
        <end position="819"/>
    </location>
</feature>
<dbReference type="PANTHER" id="PTHR16088">
    <property type="entry name" value="YY1 ASSOCIATED PROTEIN-RELATED"/>
    <property type="match status" value="1"/>
</dbReference>
<dbReference type="SMART" id="SM00717">
    <property type="entry name" value="SANT"/>
    <property type="match status" value="2"/>
</dbReference>
<evidence type="ECO:0000256" key="2">
    <source>
        <dbReference type="ARBA" id="ARBA00023163"/>
    </source>
</evidence>
<evidence type="ECO:0000259" key="5">
    <source>
        <dbReference type="SMART" id="SM00717"/>
    </source>
</evidence>
<evidence type="ECO:0000256" key="4">
    <source>
        <dbReference type="SAM" id="MobiDB-lite"/>
    </source>
</evidence>
<feature type="compositionally biased region" description="Basic and acidic residues" evidence="4">
    <location>
        <begin position="10"/>
        <end position="19"/>
    </location>
</feature>
<feature type="compositionally biased region" description="Acidic residues" evidence="4">
    <location>
        <begin position="20"/>
        <end position="35"/>
    </location>
</feature>
<dbReference type="GO" id="GO:0006355">
    <property type="term" value="P:regulation of DNA-templated transcription"/>
    <property type="evidence" value="ECO:0007669"/>
    <property type="project" value="TreeGrafter"/>
</dbReference>
<feature type="region of interest" description="Disordered" evidence="4">
    <location>
        <begin position="226"/>
        <end position="256"/>
    </location>
</feature>
<feature type="region of interest" description="Disordered" evidence="4">
    <location>
        <begin position="1128"/>
        <end position="1153"/>
    </location>
</feature>
<evidence type="ECO:0000256" key="1">
    <source>
        <dbReference type="ARBA" id="ARBA00023015"/>
    </source>
</evidence>
<dbReference type="InterPro" id="IPR052435">
    <property type="entry name" value="YY1-Transcr_Regul"/>
</dbReference>
<reference evidence="6" key="1">
    <citation type="submission" date="2018-02" db="EMBL/GenBank/DDBJ databases">
        <title>Rhizophora mucronata_Transcriptome.</title>
        <authorList>
            <person name="Meera S.P."/>
            <person name="Sreeshan A."/>
            <person name="Augustine A."/>
        </authorList>
    </citation>
    <scope>NUCLEOTIDE SEQUENCE</scope>
    <source>
        <tissue evidence="6">Leaf</tissue>
    </source>
</reference>
<proteinExistence type="predicted"/>
<feature type="compositionally biased region" description="Basic and acidic residues" evidence="4">
    <location>
        <begin position="66"/>
        <end position="83"/>
    </location>
</feature>
<dbReference type="InterPro" id="IPR001005">
    <property type="entry name" value="SANT/Myb"/>
</dbReference>
<feature type="compositionally biased region" description="Polar residues" evidence="4">
    <location>
        <begin position="1141"/>
        <end position="1153"/>
    </location>
</feature>
<keyword evidence="2" id="KW-0804">Transcription</keyword>
<keyword evidence="1" id="KW-0805">Transcription regulation</keyword>
<feature type="region of interest" description="Disordered" evidence="4">
    <location>
        <begin position="187"/>
        <end position="209"/>
    </location>
</feature>
<name>A0A2P2KD93_RHIMU</name>
<feature type="compositionally biased region" description="Low complexity" evidence="4">
    <location>
        <begin position="44"/>
        <end position="55"/>
    </location>
</feature>
<evidence type="ECO:0000313" key="6">
    <source>
        <dbReference type="EMBL" id="MBX03692.1"/>
    </source>
</evidence>
<feature type="compositionally biased region" description="Acidic residues" evidence="4">
    <location>
        <begin position="199"/>
        <end position="209"/>
    </location>
</feature>
<feature type="region of interest" description="Disordered" evidence="4">
    <location>
        <begin position="1"/>
        <end position="132"/>
    </location>
</feature>
<feature type="region of interest" description="Disordered" evidence="4">
    <location>
        <begin position="728"/>
        <end position="753"/>
    </location>
</feature>
<dbReference type="EMBL" id="GGEC01023208">
    <property type="protein sequence ID" value="MBX03692.1"/>
    <property type="molecule type" value="Transcribed_RNA"/>
</dbReference>
<dbReference type="PANTHER" id="PTHR16088:SF3">
    <property type="entry name" value="GON-4-LIKE PROTEIN"/>
    <property type="match status" value="1"/>
</dbReference>
<keyword evidence="3" id="KW-0539">Nucleus</keyword>
<feature type="compositionally biased region" description="Acidic residues" evidence="4">
    <location>
        <begin position="119"/>
        <end position="132"/>
    </location>
</feature>
<organism evidence="6">
    <name type="scientific">Rhizophora mucronata</name>
    <name type="common">Asiatic mangrove</name>
    <dbReference type="NCBI Taxonomy" id="61149"/>
    <lineage>
        <taxon>Eukaryota</taxon>
        <taxon>Viridiplantae</taxon>
        <taxon>Streptophyta</taxon>
        <taxon>Embryophyta</taxon>
        <taxon>Tracheophyta</taxon>
        <taxon>Spermatophyta</taxon>
        <taxon>Magnoliopsida</taxon>
        <taxon>eudicotyledons</taxon>
        <taxon>Gunneridae</taxon>
        <taxon>Pentapetalae</taxon>
        <taxon>rosids</taxon>
        <taxon>fabids</taxon>
        <taxon>Malpighiales</taxon>
        <taxon>Rhizophoraceae</taxon>
        <taxon>Rhizophora</taxon>
    </lineage>
</organism>